<dbReference type="EMBL" id="KQ981606">
    <property type="protein sequence ID" value="KYN39567.1"/>
    <property type="molecule type" value="Genomic_DNA"/>
</dbReference>
<accession>A0A195FH58</accession>
<evidence type="ECO:0008006" key="4">
    <source>
        <dbReference type="Google" id="ProtNLM"/>
    </source>
</evidence>
<evidence type="ECO:0000313" key="2">
    <source>
        <dbReference type="EMBL" id="KYN39567.1"/>
    </source>
</evidence>
<protein>
    <recommendedName>
        <fullName evidence="4">Gustatory receptor</fullName>
    </recommendedName>
</protein>
<organism evidence="2 3">
    <name type="scientific">Trachymyrmex septentrionalis</name>
    <dbReference type="NCBI Taxonomy" id="34720"/>
    <lineage>
        <taxon>Eukaryota</taxon>
        <taxon>Metazoa</taxon>
        <taxon>Ecdysozoa</taxon>
        <taxon>Arthropoda</taxon>
        <taxon>Hexapoda</taxon>
        <taxon>Insecta</taxon>
        <taxon>Pterygota</taxon>
        <taxon>Neoptera</taxon>
        <taxon>Endopterygota</taxon>
        <taxon>Hymenoptera</taxon>
        <taxon>Apocrita</taxon>
        <taxon>Aculeata</taxon>
        <taxon>Formicoidea</taxon>
        <taxon>Formicidae</taxon>
        <taxon>Myrmicinae</taxon>
        <taxon>Trachymyrmex</taxon>
    </lineage>
</organism>
<keyword evidence="1" id="KW-1133">Transmembrane helix</keyword>
<keyword evidence="3" id="KW-1185">Reference proteome</keyword>
<evidence type="ECO:0000313" key="3">
    <source>
        <dbReference type="Proteomes" id="UP000078541"/>
    </source>
</evidence>
<feature type="transmembrane region" description="Helical" evidence="1">
    <location>
        <begin position="117"/>
        <end position="138"/>
    </location>
</feature>
<feature type="transmembrane region" description="Helical" evidence="1">
    <location>
        <begin position="35"/>
        <end position="58"/>
    </location>
</feature>
<proteinExistence type="predicted"/>
<name>A0A195FH58_9HYME</name>
<feature type="transmembrane region" description="Helical" evidence="1">
    <location>
        <begin position="65"/>
        <end position="85"/>
    </location>
</feature>
<reference evidence="2 3" key="1">
    <citation type="submission" date="2016-03" db="EMBL/GenBank/DDBJ databases">
        <title>Trachymyrmex septentrionalis WGS genome.</title>
        <authorList>
            <person name="Nygaard S."/>
            <person name="Hu H."/>
            <person name="Boomsma J."/>
            <person name="Zhang G."/>
        </authorList>
    </citation>
    <scope>NUCLEOTIDE SEQUENCE [LARGE SCALE GENOMIC DNA]</scope>
    <source>
        <strain evidence="2">Tsep2-gDNA-1</strain>
        <tissue evidence="2">Whole body</tissue>
    </source>
</reference>
<keyword evidence="1" id="KW-0472">Membrane</keyword>
<feature type="transmembrane region" description="Helical" evidence="1">
    <location>
        <begin position="159"/>
        <end position="185"/>
    </location>
</feature>
<dbReference type="AlphaFoldDB" id="A0A195FH58"/>
<keyword evidence="1" id="KW-0812">Transmembrane</keyword>
<sequence>MKTLQTALAPLLIIGSFCSLGLFEYPLGQPKPYLSWWYALITWSYFTYSFYYPFYIWWEGTVSKCIDIIMIITAITSILGSHYHFKEMKMCLHELSIVDDTLEVLGSPKEYQQLRNWIIRITIGWIVLVFSNLLTVTLSWKIFSNLEHIYFVQIYHKFLLYHSIFVNILSALICGTIFGLVYSVSQNDRQIFCALIEQTKLSRKVIYHFAIFAVSKILIIKNRRILVFNNFLLKQYQLYRKTNDKYCFFFFHRFLTRRGYGVTLIAQ</sequence>
<feature type="transmembrane region" description="Helical" evidence="1">
    <location>
        <begin position="205"/>
        <end position="220"/>
    </location>
</feature>
<evidence type="ECO:0000256" key="1">
    <source>
        <dbReference type="SAM" id="Phobius"/>
    </source>
</evidence>
<dbReference type="Proteomes" id="UP000078541">
    <property type="component" value="Unassembled WGS sequence"/>
</dbReference>
<gene>
    <name evidence="2" type="ORF">ALC56_06061</name>
</gene>